<accession>A0A8T1CAC8</accession>
<dbReference type="Gene3D" id="1.10.10.2470">
    <property type="match status" value="1"/>
</dbReference>
<evidence type="ECO:0000313" key="4">
    <source>
        <dbReference type="Proteomes" id="UP000736787"/>
    </source>
</evidence>
<feature type="signal peptide" evidence="1">
    <location>
        <begin position="1"/>
        <end position="20"/>
    </location>
</feature>
<dbReference type="VEuPathDB" id="FungiDB:PC110_g14569"/>
<protein>
    <recommendedName>
        <fullName evidence="2">PexRD2 WYL domain-containing protein</fullName>
    </recommendedName>
</protein>
<proteinExistence type="predicted"/>
<name>A0A8T1CAC8_9STRA</name>
<sequence>MRFSHVLVVIAAAFLATTDALSTSTETHAAQVASQDGPSQRLLRNHYTTGEDDEDSEARTLDAEKMKQMWEAGTTVDAYASKLKITNDIATAANSAKAMGKLAETHKFKKLMLYLNYVAEKQRERGGAATLSCSGTEAHIEAAPDQNRPHHFIVR</sequence>
<dbReference type="AlphaFoldDB" id="A0A8T1CAC8"/>
<feature type="chain" id="PRO_5035823858" description="PexRD2 WYL domain-containing protein" evidence="1">
    <location>
        <begin position="21"/>
        <end position="155"/>
    </location>
</feature>
<dbReference type="Proteomes" id="UP000736787">
    <property type="component" value="Unassembled WGS sequence"/>
</dbReference>
<dbReference type="InterPro" id="IPR040691">
    <property type="entry name" value="PexRD2_WYL"/>
</dbReference>
<organism evidence="3 4">
    <name type="scientific">Phytophthora cactorum</name>
    <dbReference type="NCBI Taxonomy" id="29920"/>
    <lineage>
        <taxon>Eukaryota</taxon>
        <taxon>Sar</taxon>
        <taxon>Stramenopiles</taxon>
        <taxon>Oomycota</taxon>
        <taxon>Peronosporomycetes</taxon>
        <taxon>Peronosporales</taxon>
        <taxon>Peronosporaceae</taxon>
        <taxon>Phytophthora</taxon>
    </lineage>
</organism>
<dbReference type="EMBL" id="RCMK01000696">
    <property type="protein sequence ID" value="KAG2915746.1"/>
    <property type="molecule type" value="Genomic_DNA"/>
</dbReference>
<evidence type="ECO:0000259" key="2">
    <source>
        <dbReference type="Pfam" id="PF18488"/>
    </source>
</evidence>
<evidence type="ECO:0000313" key="3">
    <source>
        <dbReference type="EMBL" id="KAG2915746.1"/>
    </source>
</evidence>
<reference evidence="3" key="1">
    <citation type="submission" date="2018-10" db="EMBL/GenBank/DDBJ databases">
        <title>Effector identification in a new, highly contiguous assembly of the strawberry crown rot pathogen Phytophthora cactorum.</title>
        <authorList>
            <person name="Armitage A.D."/>
            <person name="Nellist C.F."/>
            <person name="Bates H."/>
            <person name="Vickerstaff R.J."/>
            <person name="Harrison R.J."/>
        </authorList>
    </citation>
    <scope>NUCLEOTIDE SEQUENCE</scope>
    <source>
        <strain evidence="3">4040</strain>
    </source>
</reference>
<dbReference type="Pfam" id="PF18488">
    <property type="entry name" value="WYL_3"/>
    <property type="match status" value="1"/>
</dbReference>
<keyword evidence="1" id="KW-0732">Signal</keyword>
<feature type="domain" description="PexRD2 WYL" evidence="2">
    <location>
        <begin position="59"/>
        <end position="121"/>
    </location>
</feature>
<evidence type="ECO:0000256" key="1">
    <source>
        <dbReference type="SAM" id="SignalP"/>
    </source>
</evidence>
<gene>
    <name evidence="3" type="ORF">PC117_g17922</name>
</gene>
<comment type="caution">
    <text evidence="3">The sequence shown here is derived from an EMBL/GenBank/DDBJ whole genome shotgun (WGS) entry which is preliminary data.</text>
</comment>